<comment type="caution">
    <text evidence="2">The sequence shown here is derived from an EMBL/GenBank/DDBJ whole genome shotgun (WGS) entry which is preliminary data.</text>
</comment>
<gene>
    <name evidence="2" type="ORF">TNCT_435331</name>
</gene>
<dbReference type="EMBL" id="BMAO01010013">
    <property type="protein sequence ID" value="GFQ64066.1"/>
    <property type="molecule type" value="Genomic_DNA"/>
</dbReference>
<organism evidence="2 3">
    <name type="scientific">Trichonephila clavata</name>
    <name type="common">Joro spider</name>
    <name type="synonym">Nephila clavata</name>
    <dbReference type="NCBI Taxonomy" id="2740835"/>
    <lineage>
        <taxon>Eukaryota</taxon>
        <taxon>Metazoa</taxon>
        <taxon>Ecdysozoa</taxon>
        <taxon>Arthropoda</taxon>
        <taxon>Chelicerata</taxon>
        <taxon>Arachnida</taxon>
        <taxon>Araneae</taxon>
        <taxon>Araneomorphae</taxon>
        <taxon>Entelegynae</taxon>
        <taxon>Araneoidea</taxon>
        <taxon>Nephilidae</taxon>
        <taxon>Trichonephila</taxon>
    </lineage>
</organism>
<dbReference type="AlphaFoldDB" id="A0A8X6K769"/>
<evidence type="ECO:0000313" key="2">
    <source>
        <dbReference type="EMBL" id="GFQ64066.1"/>
    </source>
</evidence>
<name>A0A8X6K769_TRICU</name>
<evidence type="ECO:0000313" key="3">
    <source>
        <dbReference type="Proteomes" id="UP000887116"/>
    </source>
</evidence>
<sequence>MRMSRQTDMKNSSSICRKKTGLCSLTGEVSTPRKTTDQPQSDEGEKSGYEVAQQQDQECEELHIKFSISSAGNVQNCL</sequence>
<keyword evidence="3" id="KW-1185">Reference proteome</keyword>
<proteinExistence type="predicted"/>
<protein>
    <submittedName>
        <fullName evidence="2">Uncharacterized protein</fullName>
    </submittedName>
</protein>
<dbReference type="Proteomes" id="UP000887116">
    <property type="component" value="Unassembled WGS sequence"/>
</dbReference>
<feature type="compositionally biased region" description="Polar residues" evidence="1">
    <location>
        <begin position="27"/>
        <end position="41"/>
    </location>
</feature>
<feature type="region of interest" description="Disordered" evidence="1">
    <location>
        <begin position="27"/>
        <end position="54"/>
    </location>
</feature>
<accession>A0A8X6K769</accession>
<evidence type="ECO:0000256" key="1">
    <source>
        <dbReference type="SAM" id="MobiDB-lite"/>
    </source>
</evidence>
<reference evidence="2" key="1">
    <citation type="submission" date="2020-07" db="EMBL/GenBank/DDBJ databases">
        <title>Multicomponent nature underlies the extraordinary mechanical properties of spider dragline silk.</title>
        <authorList>
            <person name="Kono N."/>
            <person name="Nakamura H."/>
            <person name="Mori M."/>
            <person name="Yoshida Y."/>
            <person name="Ohtoshi R."/>
            <person name="Malay A.D."/>
            <person name="Moran D.A.P."/>
            <person name="Tomita M."/>
            <person name="Numata K."/>
            <person name="Arakawa K."/>
        </authorList>
    </citation>
    <scope>NUCLEOTIDE SEQUENCE</scope>
</reference>